<protein>
    <submittedName>
        <fullName evidence="4">GspB domain-containing protein</fullName>
    </submittedName>
</protein>
<dbReference type="RefSeq" id="WP_160793982.1">
    <property type="nucleotide sequence ID" value="NZ_WRPA01000003.1"/>
</dbReference>
<name>A0A6L7HXX3_9GAMM</name>
<feature type="region of interest" description="Disordered" evidence="1">
    <location>
        <begin position="214"/>
        <end position="235"/>
    </location>
</feature>
<accession>A0A6L7HXX3</accession>
<dbReference type="Proteomes" id="UP000474778">
    <property type="component" value="Unassembled WGS sequence"/>
</dbReference>
<feature type="compositionally biased region" description="Polar residues" evidence="1">
    <location>
        <begin position="135"/>
        <end position="148"/>
    </location>
</feature>
<comment type="caution">
    <text evidence="4">The sequence shown here is derived from an EMBL/GenBank/DDBJ whole genome shotgun (WGS) entry which is preliminary data.</text>
</comment>
<evidence type="ECO:0000313" key="4">
    <source>
        <dbReference type="EMBL" id="MXR67998.1"/>
    </source>
</evidence>
<dbReference type="EMBL" id="WRPA01000003">
    <property type="protein sequence ID" value="MXR67998.1"/>
    <property type="molecule type" value="Genomic_DNA"/>
</dbReference>
<dbReference type="InterPro" id="IPR032389">
    <property type="entry name" value="GspB_C"/>
</dbReference>
<feature type="compositionally biased region" description="Polar residues" evidence="1">
    <location>
        <begin position="156"/>
        <end position="171"/>
    </location>
</feature>
<reference evidence="4 5" key="1">
    <citation type="submission" date="2019-12" db="EMBL/GenBank/DDBJ databases">
        <title>Shewanella insulae sp. nov., isolated from a tidal flat.</title>
        <authorList>
            <person name="Yoon J.-H."/>
        </authorList>
    </citation>
    <scope>NUCLEOTIDE SEQUENCE [LARGE SCALE GENOMIC DNA]</scope>
    <source>
        <strain evidence="4 5">JBTF-M18</strain>
    </source>
</reference>
<gene>
    <name evidence="4" type="ORF">GNT65_04835</name>
</gene>
<feature type="region of interest" description="Disordered" evidence="1">
    <location>
        <begin position="132"/>
        <end position="171"/>
    </location>
</feature>
<evidence type="ECO:0000313" key="5">
    <source>
        <dbReference type="Proteomes" id="UP000474778"/>
    </source>
</evidence>
<keyword evidence="2" id="KW-0812">Transmembrane</keyword>
<keyword evidence="5" id="KW-1185">Reference proteome</keyword>
<keyword evidence="2" id="KW-1133">Transmembrane helix</keyword>
<proteinExistence type="predicted"/>
<evidence type="ECO:0000256" key="1">
    <source>
        <dbReference type="SAM" id="MobiDB-lite"/>
    </source>
</evidence>
<dbReference type="AlphaFoldDB" id="A0A6L7HXX3"/>
<sequence length="352" mass="37429">MSILLDAVTRAKQQDQQLDPVITPRAQYEAMQPKWPLAVKLGLLGTGLGGAIVLAWVLSGQGQLGAQRQSESLSNQQTTGVQTQASHLQQVVAEPQVAQPTVDQPPQADSNLGPAQTGIKLAGKVALPLAVERPSAQSQGASRPQVASSRGAETVAASQQRRPAESPMSNLLDSAEEPIILGAKANQRGRELLNSLKAQVDEAAADVGLESAYAQEREQVSEQTPEPAAQQRPAVKDTSKLVAAFEAALKEVEKENAVATPVTQPKLDPIPAAQPDELPKYGQLPAGVQLQVPEFNILAHVYANDPKNRWLNVDGAELQQGDMIGGKLKIVEIRPRDVVLEVAGTEFKVPAI</sequence>
<dbReference type="Pfam" id="PF16537">
    <property type="entry name" value="T2SSB"/>
    <property type="match status" value="1"/>
</dbReference>
<feature type="transmembrane region" description="Helical" evidence="2">
    <location>
        <begin position="37"/>
        <end position="58"/>
    </location>
</feature>
<organism evidence="4 5">
    <name type="scientific">Shewanella insulae</name>
    <dbReference type="NCBI Taxonomy" id="2681496"/>
    <lineage>
        <taxon>Bacteria</taxon>
        <taxon>Pseudomonadati</taxon>
        <taxon>Pseudomonadota</taxon>
        <taxon>Gammaproteobacteria</taxon>
        <taxon>Alteromonadales</taxon>
        <taxon>Shewanellaceae</taxon>
        <taxon>Shewanella</taxon>
    </lineage>
</organism>
<evidence type="ECO:0000256" key="2">
    <source>
        <dbReference type="SAM" id="Phobius"/>
    </source>
</evidence>
<dbReference type="GO" id="GO:0015627">
    <property type="term" value="C:type II protein secretion system complex"/>
    <property type="evidence" value="ECO:0007669"/>
    <property type="project" value="InterPro"/>
</dbReference>
<feature type="domain" description="Type II secretion system protein GspB C-terminal" evidence="3">
    <location>
        <begin position="292"/>
        <end position="351"/>
    </location>
</feature>
<evidence type="ECO:0000259" key="3">
    <source>
        <dbReference type="Pfam" id="PF16537"/>
    </source>
</evidence>
<keyword evidence="2" id="KW-0472">Membrane</keyword>